<dbReference type="PANTHER" id="PTHR34365:SF7">
    <property type="entry name" value="GLYCINE-RICH DOMAIN-CONTAINING PROTEIN 1"/>
    <property type="match status" value="1"/>
</dbReference>
<dbReference type="HOGENOM" id="CLU_010103_1_1_1"/>
<dbReference type="Pfam" id="PF07173">
    <property type="entry name" value="GRDP-like"/>
    <property type="match status" value="1"/>
</dbReference>
<dbReference type="STRING" id="1036808.A0A0C2ZIS9"/>
<feature type="compositionally biased region" description="Low complexity" evidence="1">
    <location>
        <begin position="1"/>
        <end position="10"/>
    </location>
</feature>
<dbReference type="PANTHER" id="PTHR34365">
    <property type="entry name" value="ENOLASE (DUF1399)"/>
    <property type="match status" value="1"/>
</dbReference>
<evidence type="ECO:0000256" key="1">
    <source>
        <dbReference type="SAM" id="MobiDB-lite"/>
    </source>
</evidence>
<feature type="region of interest" description="Disordered" evidence="1">
    <location>
        <begin position="1"/>
        <end position="21"/>
    </location>
</feature>
<evidence type="ECO:0000313" key="3">
    <source>
        <dbReference type="Proteomes" id="UP000053989"/>
    </source>
</evidence>
<dbReference type="EMBL" id="KN822051">
    <property type="protein sequence ID" value="KIM61528.1"/>
    <property type="molecule type" value="Genomic_DNA"/>
</dbReference>
<dbReference type="InterPro" id="IPR009836">
    <property type="entry name" value="GRDP-like"/>
</dbReference>
<name>A0A0C2ZIS9_9AGAM</name>
<dbReference type="OrthoDB" id="2684236at2759"/>
<feature type="region of interest" description="Disordered" evidence="1">
    <location>
        <begin position="551"/>
        <end position="608"/>
    </location>
</feature>
<dbReference type="AlphaFoldDB" id="A0A0C2ZIS9"/>
<reference evidence="2 3" key="1">
    <citation type="submission" date="2014-04" db="EMBL/GenBank/DDBJ databases">
        <authorList>
            <consortium name="DOE Joint Genome Institute"/>
            <person name="Kuo A."/>
            <person name="Kohler A."/>
            <person name="Nagy L.G."/>
            <person name="Floudas D."/>
            <person name="Copeland A."/>
            <person name="Barry K.W."/>
            <person name="Cichocki N."/>
            <person name="Veneault-Fourrey C."/>
            <person name="LaButti K."/>
            <person name="Lindquist E.A."/>
            <person name="Lipzen A."/>
            <person name="Lundell T."/>
            <person name="Morin E."/>
            <person name="Murat C."/>
            <person name="Sun H."/>
            <person name="Tunlid A."/>
            <person name="Henrissat B."/>
            <person name="Grigoriev I.V."/>
            <person name="Hibbett D.S."/>
            <person name="Martin F."/>
            <person name="Nordberg H.P."/>
            <person name="Cantor M.N."/>
            <person name="Hua S.X."/>
        </authorList>
    </citation>
    <scope>NUCLEOTIDE SEQUENCE [LARGE SCALE GENOMIC DNA]</scope>
    <source>
        <strain evidence="2 3">Foug A</strain>
    </source>
</reference>
<protein>
    <submittedName>
        <fullName evidence="2">Uncharacterized protein</fullName>
    </submittedName>
</protein>
<reference evidence="3" key="2">
    <citation type="submission" date="2015-01" db="EMBL/GenBank/DDBJ databases">
        <title>Evolutionary Origins and Diversification of the Mycorrhizal Mutualists.</title>
        <authorList>
            <consortium name="DOE Joint Genome Institute"/>
            <consortium name="Mycorrhizal Genomics Consortium"/>
            <person name="Kohler A."/>
            <person name="Kuo A."/>
            <person name="Nagy L.G."/>
            <person name="Floudas D."/>
            <person name="Copeland A."/>
            <person name="Barry K.W."/>
            <person name="Cichocki N."/>
            <person name="Veneault-Fourrey C."/>
            <person name="LaButti K."/>
            <person name="Lindquist E.A."/>
            <person name="Lipzen A."/>
            <person name="Lundell T."/>
            <person name="Morin E."/>
            <person name="Murat C."/>
            <person name="Riley R."/>
            <person name="Ohm R."/>
            <person name="Sun H."/>
            <person name="Tunlid A."/>
            <person name="Henrissat B."/>
            <person name="Grigoriev I.V."/>
            <person name="Hibbett D.S."/>
            <person name="Martin F."/>
        </authorList>
    </citation>
    <scope>NUCLEOTIDE SEQUENCE [LARGE SCALE GENOMIC DNA]</scope>
    <source>
        <strain evidence="3">Foug A</strain>
    </source>
</reference>
<proteinExistence type="predicted"/>
<evidence type="ECO:0000313" key="2">
    <source>
        <dbReference type="EMBL" id="KIM61528.1"/>
    </source>
</evidence>
<accession>A0A0C2ZIS9</accession>
<organism evidence="2 3">
    <name type="scientific">Scleroderma citrinum Foug A</name>
    <dbReference type="NCBI Taxonomy" id="1036808"/>
    <lineage>
        <taxon>Eukaryota</taxon>
        <taxon>Fungi</taxon>
        <taxon>Dikarya</taxon>
        <taxon>Basidiomycota</taxon>
        <taxon>Agaricomycotina</taxon>
        <taxon>Agaricomycetes</taxon>
        <taxon>Agaricomycetidae</taxon>
        <taxon>Boletales</taxon>
        <taxon>Sclerodermatineae</taxon>
        <taxon>Sclerodermataceae</taxon>
        <taxon>Scleroderma</taxon>
    </lineage>
</organism>
<gene>
    <name evidence="2" type="ORF">SCLCIDRAFT_1179879</name>
</gene>
<dbReference type="InParanoid" id="A0A0C2ZIS9"/>
<sequence length="608" mass="69031">MSPPLLGSGSSPPPTYMIGPRKPSKPLVTVEQVQEHLQLLDAFHRLRVTVEQGKDNRIPGFAVRMDKDSRWRWFIHLAIDRFEKWVEALQFARPGQFLAKYHPPLDVCMVWHAYMLCPSWYAEDCERLDVLQYLRPLNMFMLGSMDTETYAERHASGTRASSWYQQTGTHFDPFDAMSRRAYKQVECPGCQTRLYVPFVNDNNTGYAENFSATCPRHRCRMKITKDSLAVAKFVRDLNQKPTRQDQDYYIAGSLINSSGKHDPRRARVIREKLIQSLQHSDRLPLTLDGRLAKARGIGEIKESVGYSLESLRDAVTAALRNYPAATASRILSAYTDGSPFSVDLLDAVLRQAIFTEKMHEIGWTDAATFQKGKVQVLDHAILRYHAFLDLISSRPNYMSVPTLDIDLVWHTHQLMAGQYGSDCELYVGRYVDHELKVRENRLSAAFDETCLAWQLRYQVPYMQCGCTLPNESSWRKCMRLVRQHLRSKPYLPTALHRDHIPATHPSIHNAILSSHRKVIELPGWMMSDGGRNLAHAGNGVQVQSYTVRAQGHDAQRQGYGTPAHGDGAKPQGYNVQAPGPQLSRKLSGRGTQPQGHNVQHRDHSSQGS</sequence>
<feature type="compositionally biased region" description="Basic and acidic residues" evidence="1">
    <location>
        <begin position="599"/>
        <end position="608"/>
    </location>
</feature>
<dbReference type="Proteomes" id="UP000053989">
    <property type="component" value="Unassembled WGS sequence"/>
</dbReference>
<keyword evidence="3" id="KW-1185">Reference proteome</keyword>